<evidence type="ECO:0000259" key="1">
    <source>
        <dbReference type="Pfam" id="PF00078"/>
    </source>
</evidence>
<organism evidence="2">
    <name type="scientific">Tanacetum cinerariifolium</name>
    <name type="common">Dalmatian daisy</name>
    <name type="synonym">Chrysanthemum cinerariifolium</name>
    <dbReference type="NCBI Taxonomy" id="118510"/>
    <lineage>
        <taxon>Eukaryota</taxon>
        <taxon>Viridiplantae</taxon>
        <taxon>Streptophyta</taxon>
        <taxon>Embryophyta</taxon>
        <taxon>Tracheophyta</taxon>
        <taxon>Spermatophyta</taxon>
        <taxon>Magnoliopsida</taxon>
        <taxon>eudicotyledons</taxon>
        <taxon>Gunneridae</taxon>
        <taxon>Pentapetalae</taxon>
        <taxon>asterids</taxon>
        <taxon>campanulids</taxon>
        <taxon>Asterales</taxon>
        <taxon>Asteraceae</taxon>
        <taxon>Asteroideae</taxon>
        <taxon>Anthemideae</taxon>
        <taxon>Anthemidinae</taxon>
        <taxon>Tanacetum</taxon>
    </lineage>
</organism>
<name>A0A699HFN9_TANCI</name>
<reference evidence="2" key="1">
    <citation type="journal article" date="2019" name="Sci. Rep.">
        <title>Draft genome of Tanacetum cinerariifolium, the natural source of mosquito coil.</title>
        <authorList>
            <person name="Yamashiro T."/>
            <person name="Shiraishi A."/>
            <person name="Satake H."/>
            <person name="Nakayama K."/>
        </authorList>
    </citation>
    <scope>NUCLEOTIDE SEQUENCE</scope>
</reference>
<dbReference type="InterPro" id="IPR043128">
    <property type="entry name" value="Rev_trsase/Diguanyl_cyclase"/>
</dbReference>
<dbReference type="CDD" id="cd01647">
    <property type="entry name" value="RT_LTR"/>
    <property type="match status" value="1"/>
</dbReference>
<dbReference type="InterPro" id="IPR053134">
    <property type="entry name" value="RNA-dir_DNA_polymerase"/>
</dbReference>
<proteinExistence type="predicted"/>
<dbReference type="PANTHER" id="PTHR24559">
    <property type="entry name" value="TRANSPOSON TY3-I GAG-POL POLYPROTEIN"/>
    <property type="match status" value="1"/>
</dbReference>
<dbReference type="EMBL" id="BKCJ010133929">
    <property type="protein sequence ID" value="GEX84525.1"/>
    <property type="molecule type" value="Genomic_DNA"/>
</dbReference>
<comment type="caution">
    <text evidence="2">The sequence shown here is derived from an EMBL/GenBank/DDBJ whole genome shotgun (WGS) entry which is preliminary data.</text>
</comment>
<dbReference type="SUPFAM" id="SSF56672">
    <property type="entry name" value="DNA/RNA polymerases"/>
    <property type="match status" value="1"/>
</dbReference>
<dbReference type="Pfam" id="PF00078">
    <property type="entry name" value="RVT_1"/>
    <property type="match status" value="1"/>
</dbReference>
<gene>
    <name evidence="2" type="ORF">Tci_356500</name>
</gene>
<dbReference type="PANTHER" id="PTHR24559:SF444">
    <property type="entry name" value="REVERSE TRANSCRIPTASE DOMAIN-CONTAINING PROTEIN"/>
    <property type="match status" value="1"/>
</dbReference>
<sequence>MIDVFNKKITLKVGDDEVIFDVDQSIKRPPVEDDECYGIDDTINIETQEFLRNDQFDSFLLKGLEKSINQSDLESCNSIGDESDDDSDLGTPIRRIDPVKTPYLEAQEMVETDGVKSEHLYSASANEIDKKKHDDLPRHLEYAYLHGNKFFPIIISSKLSEKEKMYSFAGCKPWMMMQNIDNLSFGAKYALWHDAMTMVIGRKPWMMMQIIDKLKFGAKVSASLAKLAKVAVKLIGTKLRFDVKEIRLIYPIPDSLWVSPIHVVLKKGGMTVVLNENNKLIPSRIVTGWRVCINYHKINDATRKDHFSLLFVDQMLERLSGNEYYCLLDGFLGFFQIPITPEDQEKTMFICPYGTFSYRRMSFRLCNAPVTFQICTTAIFHDMVEDFMEVFMDDFSVFGNSFNCCLVNLDKMLARKRIRSKRDKSEQNQAKTGSVAKPGKDAKLRLIRWVLLLQGFDIKIKDKKGAENLDADHLSRLENLYLGVFTEEEIAKEFPDKHHVESQA</sequence>
<protein>
    <recommendedName>
        <fullName evidence="1">Reverse transcriptase domain-containing protein</fullName>
    </recommendedName>
</protein>
<accession>A0A699HFN9</accession>
<dbReference type="AlphaFoldDB" id="A0A699HFN9"/>
<dbReference type="InterPro" id="IPR000477">
    <property type="entry name" value="RT_dom"/>
</dbReference>
<dbReference type="Gene3D" id="3.10.10.10">
    <property type="entry name" value="HIV Type 1 Reverse Transcriptase, subunit A, domain 1"/>
    <property type="match status" value="1"/>
</dbReference>
<dbReference type="Gene3D" id="3.30.70.270">
    <property type="match status" value="1"/>
</dbReference>
<evidence type="ECO:0000313" key="2">
    <source>
        <dbReference type="EMBL" id="GEX84525.1"/>
    </source>
</evidence>
<dbReference type="InterPro" id="IPR043502">
    <property type="entry name" value="DNA/RNA_pol_sf"/>
</dbReference>
<feature type="domain" description="Reverse transcriptase" evidence="1">
    <location>
        <begin position="287"/>
        <end position="426"/>
    </location>
</feature>